<dbReference type="EMBL" id="CM001217">
    <property type="protein sequence ID" value="KEH42728.1"/>
    <property type="molecule type" value="Genomic_DNA"/>
</dbReference>
<dbReference type="InterPro" id="IPR001471">
    <property type="entry name" value="AP2/ERF_dom"/>
</dbReference>
<sequence>MNNGGHVRNGRRLWLGCFHTSEEAARAYDRAAYNMSGSSAILNFPNEYNISAGAGATSYSNVFEFEYLDLDSLLEVVIDHAKKKNRDPENPIYQLVINIIFNATYVTYYTN</sequence>
<dbReference type="STRING" id="3880.A0A072VMR1"/>
<reference evidence="8 10" key="1">
    <citation type="journal article" date="2011" name="Nature">
        <title>The Medicago genome provides insight into the evolution of rhizobial symbioses.</title>
        <authorList>
            <person name="Young N.D."/>
            <person name="Debelle F."/>
            <person name="Oldroyd G.E."/>
            <person name="Geurts R."/>
            <person name="Cannon S.B."/>
            <person name="Udvardi M.K."/>
            <person name="Benedito V.A."/>
            <person name="Mayer K.F."/>
            <person name="Gouzy J."/>
            <person name="Schoof H."/>
            <person name="Van de Peer Y."/>
            <person name="Proost S."/>
            <person name="Cook D.R."/>
            <person name="Meyers B.C."/>
            <person name="Spannagl M."/>
            <person name="Cheung F."/>
            <person name="De Mita S."/>
            <person name="Krishnakumar V."/>
            <person name="Gundlach H."/>
            <person name="Zhou S."/>
            <person name="Mudge J."/>
            <person name="Bharti A.K."/>
            <person name="Murray J.D."/>
            <person name="Naoumkina M.A."/>
            <person name="Rosen B."/>
            <person name="Silverstein K.A."/>
            <person name="Tang H."/>
            <person name="Rombauts S."/>
            <person name="Zhao P.X."/>
            <person name="Zhou P."/>
            <person name="Barbe V."/>
            <person name="Bardou P."/>
            <person name="Bechner M."/>
            <person name="Bellec A."/>
            <person name="Berger A."/>
            <person name="Berges H."/>
            <person name="Bidwell S."/>
            <person name="Bisseling T."/>
            <person name="Choisne N."/>
            <person name="Couloux A."/>
            <person name="Denny R."/>
            <person name="Deshpande S."/>
            <person name="Dai X."/>
            <person name="Doyle J.J."/>
            <person name="Dudez A.M."/>
            <person name="Farmer A.D."/>
            <person name="Fouteau S."/>
            <person name="Franken C."/>
            <person name="Gibelin C."/>
            <person name="Gish J."/>
            <person name="Goldstein S."/>
            <person name="Gonzalez A.J."/>
            <person name="Green P.J."/>
            <person name="Hallab A."/>
            <person name="Hartog M."/>
            <person name="Hua A."/>
            <person name="Humphray S.J."/>
            <person name="Jeong D.H."/>
            <person name="Jing Y."/>
            <person name="Jocker A."/>
            <person name="Kenton S.M."/>
            <person name="Kim D.J."/>
            <person name="Klee K."/>
            <person name="Lai H."/>
            <person name="Lang C."/>
            <person name="Lin S."/>
            <person name="Macmil S.L."/>
            <person name="Magdelenat G."/>
            <person name="Matthews L."/>
            <person name="McCorrison J."/>
            <person name="Monaghan E.L."/>
            <person name="Mun J.H."/>
            <person name="Najar F.Z."/>
            <person name="Nicholson C."/>
            <person name="Noirot C."/>
            <person name="O'Bleness M."/>
            <person name="Paule C.R."/>
            <person name="Poulain J."/>
            <person name="Prion F."/>
            <person name="Qin B."/>
            <person name="Qu C."/>
            <person name="Retzel E.F."/>
            <person name="Riddle C."/>
            <person name="Sallet E."/>
            <person name="Samain S."/>
            <person name="Samson N."/>
            <person name="Sanders I."/>
            <person name="Saurat O."/>
            <person name="Scarpelli C."/>
            <person name="Schiex T."/>
            <person name="Segurens B."/>
            <person name="Severin A.J."/>
            <person name="Sherrier D.J."/>
            <person name="Shi R."/>
            <person name="Sims S."/>
            <person name="Singer S.R."/>
            <person name="Sinharoy S."/>
            <person name="Sterck L."/>
            <person name="Viollet A."/>
            <person name="Wang B.B."/>
            <person name="Wang K."/>
            <person name="Wang M."/>
            <person name="Wang X."/>
            <person name="Warfsmann J."/>
            <person name="Weissenbach J."/>
            <person name="White D.D."/>
            <person name="White J.D."/>
            <person name="Wiley G.B."/>
            <person name="Wincker P."/>
            <person name="Xing Y."/>
            <person name="Yang L."/>
            <person name="Yao Z."/>
            <person name="Ying F."/>
            <person name="Zhai J."/>
            <person name="Zhou L."/>
            <person name="Zuber A."/>
            <person name="Denarie J."/>
            <person name="Dixon R.A."/>
            <person name="May G.D."/>
            <person name="Schwartz D.C."/>
            <person name="Rogers J."/>
            <person name="Quetier F."/>
            <person name="Town C.D."/>
            <person name="Roe B.A."/>
        </authorList>
    </citation>
    <scope>NUCLEOTIDE SEQUENCE [LARGE SCALE GENOMIC DNA]</scope>
    <source>
        <strain evidence="8">A17</strain>
        <strain evidence="9 10">cv. Jemalong A17</strain>
    </source>
</reference>
<name>A0A072VMR1_MEDTR</name>
<keyword evidence="2" id="KW-0805">Transcription regulation</keyword>
<dbReference type="Proteomes" id="UP000002051">
    <property type="component" value="Unassembled WGS sequence"/>
</dbReference>
<dbReference type="PANTHER" id="PTHR31190:SF357">
    <property type="entry name" value="AP2 DOMAIN CLASS TRANSCRIPTION FACTOR"/>
    <property type="match status" value="1"/>
</dbReference>
<dbReference type="PROSITE" id="PS51032">
    <property type="entry name" value="AP2_ERF"/>
    <property type="match status" value="1"/>
</dbReference>
<evidence type="ECO:0000256" key="1">
    <source>
        <dbReference type="ARBA" id="ARBA00004123"/>
    </source>
</evidence>
<comment type="similarity">
    <text evidence="6">Belongs to the AP2/ERF transcription factor family. ERF subfamily.</text>
</comment>
<dbReference type="SMART" id="SM00380">
    <property type="entry name" value="AP2"/>
    <property type="match status" value="1"/>
</dbReference>
<keyword evidence="4" id="KW-0804">Transcription</keyword>
<evidence type="ECO:0000256" key="6">
    <source>
        <dbReference type="ARBA" id="ARBA00024343"/>
    </source>
</evidence>
<evidence type="ECO:0000313" key="9">
    <source>
        <dbReference type="EnsemblPlants" id="KEH42728"/>
    </source>
</evidence>
<dbReference type="GO" id="GO:0003700">
    <property type="term" value="F:DNA-binding transcription factor activity"/>
    <property type="evidence" value="ECO:0007669"/>
    <property type="project" value="InterPro"/>
</dbReference>
<protein>
    <submittedName>
        <fullName evidence="8">AP2 domain class transcription factor</fullName>
    </submittedName>
</protein>
<reference evidence="8 10" key="2">
    <citation type="journal article" date="2014" name="BMC Genomics">
        <title>An improved genome release (version Mt4.0) for the model legume Medicago truncatula.</title>
        <authorList>
            <person name="Tang H."/>
            <person name="Krishnakumar V."/>
            <person name="Bidwell S."/>
            <person name="Rosen B."/>
            <person name="Chan A."/>
            <person name="Zhou S."/>
            <person name="Gentzbittel L."/>
            <person name="Childs K.L."/>
            <person name="Yandell M."/>
            <person name="Gundlach H."/>
            <person name="Mayer K.F."/>
            <person name="Schwartz D.C."/>
            <person name="Town C.D."/>
        </authorList>
    </citation>
    <scope>GENOME REANNOTATION</scope>
    <source>
        <strain evidence="8">A17</strain>
        <strain evidence="9 10">cv. Jemalong A17</strain>
    </source>
</reference>
<dbReference type="InterPro" id="IPR016177">
    <property type="entry name" value="DNA-bd_dom_sf"/>
</dbReference>
<dbReference type="GO" id="GO:0009873">
    <property type="term" value="P:ethylene-activated signaling pathway"/>
    <property type="evidence" value="ECO:0007669"/>
    <property type="project" value="InterPro"/>
</dbReference>
<evidence type="ECO:0000256" key="4">
    <source>
        <dbReference type="ARBA" id="ARBA00023163"/>
    </source>
</evidence>
<dbReference type="GO" id="GO:0003677">
    <property type="term" value="F:DNA binding"/>
    <property type="evidence" value="ECO:0007669"/>
    <property type="project" value="UniProtKB-KW"/>
</dbReference>
<dbReference type="GO" id="GO:0005634">
    <property type="term" value="C:nucleus"/>
    <property type="evidence" value="ECO:0007669"/>
    <property type="project" value="UniProtKB-SubCell"/>
</dbReference>
<feature type="domain" description="AP2/ERF" evidence="7">
    <location>
        <begin position="1"/>
        <end position="45"/>
    </location>
</feature>
<dbReference type="Gene3D" id="3.30.730.10">
    <property type="entry name" value="AP2/ERF domain"/>
    <property type="match status" value="1"/>
</dbReference>
<dbReference type="HOGENOM" id="CLU_2162132_0_0_1"/>
<dbReference type="SUPFAM" id="SSF54171">
    <property type="entry name" value="DNA-binding domain"/>
    <property type="match status" value="1"/>
</dbReference>
<dbReference type="InterPro" id="IPR036955">
    <property type="entry name" value="AP2/ERF_dom_sf"/>
</dbReference>
<evidence type="ECO:0000256" key="2">
    <source>
        <dbReference type="ARBA" id="ARBA00023015"/>
    </source>
</evidence>
<keyword evidence="10" id="KW-1185">Reference proteome</keyword>
<proteinExistence type="inferred from homology"/>
<evidence type="ECO:0000256" key="5">
    <source>
        <dbReference type="ARBA" id="ARBA00023242"/>
    </source>
</evidence>
<evidence type="ECO:0000259" key="7">
    <source>
        <dbReference type="PROSITE" id="PS51032"/>
    </source>
</evidence>
<dbReference type="AlphaFoldDB" id="A0A072VMR1"/>
<keyword evidence="3" id="KW-0238">DNA-binding</keyword>
<dbReference type="InterPro" id="IPR044808">
    <property type="entry name" value="ERF_plant"/>
</dbReference>
<evidence type="ECO:0000256" key="3">
    <source>
        <dbReference type="ARBA" id="ARBA00023125"/>
    </source>
</evidence>
<keyword evidence="5" id="KW-0539">Nucleus</keyword>
<organism evidence="8 10">
    <name type="scientific">Medicago truncatula</name>
    <name type="common">Barrel medic</name>
    <name type="synonym">Medicago tribuloides</name>
    <dbReference type="NCBI Taxonomy" id="3880"/>
    <lineage>
        <taxon>Eukaryota</taxon>
        <taxon>Viridiplantae</taxon>
        <taxon>Streptophyta</taxon>
        <taxon>Embryophyta</taxon>
        <taxon>Tracheophyta</taxon>
        <taxon>Spermatophyta</taxon>
        <taxon>Magnoliopsida</taxon>
        <taxon>eudicotyledons</taxon>
        <taxon>Gunneridae</taxon>
        <taxon>Pentapetalae</taxon>
        <taxon>rosids</taxon>
        <taxon>fabids</taxon>
        <taxon>Fabales</taxon>
        <taxon>Fabaceae</taxon>
        <taxon>Papilionoideae</taxon>
        <taxon>50 kb inversion clade</taxon>
        <taxon>NPAAA clade</taxon>
        <taxon>Hologalegina</taxon>
        <taxon>IRL clade</taxon>
        <taxon>Trifolieae</taxon>
        <taxon>Medicago</taxon>
    </lineage>
</organism>
<reference evidence="9" key="3">
    <citation type="submission" date="2015-04" db="UniProtKB">
        <authorList>
            <consortium name="EnsemblPlants"/>
        </authorList>
    </citation>
    <scope>IDENTIFICATION</scope>
    <source>
        <strain evidence="9">cv. Jemalong A17</strain>
    </source>
</reference>
<evidence type="ECO:0000313" key="10">
    <source>
        <dbReference type="Proteomes" id="UP000002051"/>
    </source>
</evidence>
<gene>
    <name evidence="8" type="ordered locus">MTR_1g074260</name>
</gene>
<dbReference type="EnsemblPlants" id="KEH42728">
    <property type="protein sequence ID" value="KEH42728"/>
    <property type="gene ID" value="MTR_1g074260"/>
</dbReference>
<evidence type="ECO:0000313" key="8">
    <source>
        <dbReference type="EMBL" id="KEH42728.1"/>
    </source>
</evidence>
<dbReference type="PANTHER" id="PTHR31190">
    <property type="entry name" value="DNA-BINDING DOMAIN"/>
    <property type="match status" value="1"/>
</dbReference>
<accession>A0A072VMR1</accession>
<comment type="subcellular location">
    <subcellularLocation>
        <location evidence="1">Nucleus</location>
    </subcellularLocation>
</comment>